<accession>G0J202</accession>
<evidence type="ECO:0000313" key="1">
    <source>
        <dbReference type="EMBL" id="AEL24511.1"/>
    </source>
</evidence>
<sequence length="219" mass="25590">MFGSLWQWLFVGISPDQMVNENDDIDSISTLIKITQERELFEKISRAKKDFIHIFSLVGNSIAYDKIEDIHGPHKGIKISQGNELQSCPYQVLDIVRDFDLNTGLNIRVLYWWGRGAYLLVFYGTNHPLLANQSKLFKWLKVKSFDLCNTGLWDYQGIIDQKKIISNNSLTLELMKNHLEGELSFQIIKPISFENYNSLHYKLIAEWEELYAFHLENKI</sequence>
<dbReference type="Proteomes" id="UP000001635">
    <property type="component" value="Chromosome"/>
</dbReference>
<name>G0J202_CYCMS</name>
<dbReference type="KEGG" id="cmr:Cycma_0737"/>
<dbReference type="HOGENOM" id="CLU_109738_0_0_10"/>
<reference evidence="2" key="1">
    <citation type="submission" date="2011-07" db="EMBL/GenBank/DDBJ databases">
        <title>The complete genome of Cyclobacterium marinum DSM 745.</title>
        <authorList>
            <person name="Lucas S."/>
            <person name="Han J."/>
            <person name="Lapidus A."/>
            <person name="Bruce D."/>
            <person name="Goodwin L."/>
            <person name="Pitluck S."/>
            <person name="Peters L."/>
            <person name="Kyrpides N."/>
            <person name="Mavromatis K."/>
            <person name="Ivanova N."/>
            <person name="Ovchinnikova G."/>
            <person name="Chertkov O."/>
            <person name="Detter J.C."/>
            <person name="Tapia R."/>
            <person name="Han C."/>
            <person name="Land M."/>
            <person name="Hauser L."/>
            <person name="Markowitz V."/>
            <person name="Cheng J.-F."/>
            <person name="Hugenholtz P."/>
            <person name="Woyke T."/>
            <person name="Wu D."/>
            <person name="Tindall B."/>
            <person name="Schuetze A."/>
            <person name="Brambilla E."/>
            <person name="Klenk H.-P."/>
            <person name="Eisen J.A."/>
        </authorList>
    </citation>
    <scope>NUCLEOTIDE SEQUENCE [LARGE SCALE GENOMIC DNA]</scope>
    <source>
        <strain evidence="2">ATCC 25205 / DSM 745 / LMG 13164 / NCIMB 1802</strain>
    </source>
</reference>
<proteinExistence type="predicted"/>
<gene>
    <name evidence="1" type="ordered locus">Cycma_0737</name>
</gene>
<evidence type="ECO:0000313" key="2">
    <source>
        <dbReference type="Proteomes" id="UP000001635"/>
    </source>
</evidence>
<dbReference type="EMBL" id="CP002955">
    <property type="protein sequence ID" value="AEL24511.1"/>
    <property type="molecule type" value="Genomic_DNA"/>
</dbReference>
<organism evidence="1 2">
    <name type="scientific">Cyclobacterium marinum (strain ATCC 25205 / DSM 745 / LMG 13164 / NCIMB 1802)</name>
    <name type="common">Flectobacillus marinus</name>
    <dbReference type="NCBI Taxonomy" id="880070"/>
    <lineage>
        <taxon>Bacteria</taxon>
        <taxon>Pseudomonadati</taxon>
        <taxon>Bacteroidota</taxon>
        <taxon>Cytophagia</taxon>
        <taxon>Cytophagales</taxon>
        <taxon>Cyclobacteriaceae</taxon>
        <taxon>Cyclobacterium</taxon>
    </lineage>
</organism>
<protein>
    <submittedName>
        <fullName evidence="1">Uncharacterized protein</fullName>
    </submittedName>
</protein>
<dbReference type="STRING" id="880070.Cycma_0737"/>
<dbReference type="AlphaFoldDB" id="G0J202"/>
<keyword evidence="2" id="KW-1185">Reference proteome</keyword>